<geneLocation type="plasmid" evidence="2">
    <name>pgw6_1</name>
</geneLocation>
<keyword evidence="1" id="KW-0614">Plasmid</keyword>
<accession>A0A3G8MA56</accession>
<gene>
    <name evidence="1" type="ORF">EHO51_18800</name>
</gene>
<sequence length="73" mass="8208">MTSTKNDERPPRHLYAVRACFCHNGNGFDKCAKGQQQEAKMQAQFIVSFAARSTASKFMRLVHNVYEVDAAAQ</sequence>
<name>A0A3G8MA56_9HYPH</name>
<dbReference type="AlphaFoldDB" id="A0A3G8MA56"/>
<evidence type="ECO:0000313" key="1">
    <source>
        <dbReference type="EMBL" id="AZG78873.1"/>
    </source>
</evidence>
<dbReference type="EMBL" id="CP034087">
    <property type="protein sequence ID" value="AZG78873.1"/>
    <property type="molecule type" value="Genomic_DNA"/>
</dbReference>
<proteinExistence type="predicted"/>
<dbReference type="KEGG" id="mros:EHO51_18800"/>
<evidence type="ECO:0000313" key="2">
    <source>
        <dbReference type="Proteomes" id="UP000273982"/>
    </source>
</evidence>
<dbReference type="Proteomes" id="UP000273982">
    <property type="component" value="Plasmid pGW6_1"/>
</dbReference>
<organism evidence="1 2">
    <name type="scientific">Methylocystis rosea</name>
    <dbReference type="NCBI Taxonomy" id="173366"/>
    <lineage>
        <taxon>Bacteria</taxon>
        <taxon>Pseudomonadati</taxon>
        <taxon>Pseudomonadota</taxon>
        <taxon>Alphaproteobacteria</taxon>
        <taxon>Hyphomicrobiales</taxon>
        <taxon>Methylocystaceae</taxon>
        <taxon>Methylocystis</taxon>
    </lineage>
</organism>
<reference evidence="1 2" key="1">
    <citation type="submission" date="2018-11" db="EMBL/GenBank/DDBJ databases">
        <title>Genome squencing of methanotrophic bacteria isolated from alkaline groundwater in Korea.</title>
        <authorList>
            <person name="Nguyen L.N."/>
        </authorList>
    </citation>
    <scope>NUCLEOTIDE SEQUENCE [LARGE SCALE GENOMIC DNA]</scope>
    <source>
        <strain evidence="1 2">GW6</strain>
        <plasmid evidence="2">pgw6_1</plasmid>
    </source>
</reference>
<protein>
    <submittedName>
        <fullName evidence="1">Uncharacterized protein</fullName>
    </submittedName>
</protein>
<dbReference type="RefSeq" id="WP_124740381.1">
    <property type="nucleotide sequence ID" value="NZ_CP034087.1"/>
</dbReference>